<protein>
    <recommendedName>
        <fullName evidence="4">Acyltransferase family protein</fullName>
    </recommendedName>
</protein>
<dbReference type="Proteomes" id="UP000283958">
    <property type="component" value="Unassembled WGS sequence"/>
</dbReference>
<dbReference type="AlphaFoldDB" id="A0A415DC26"/>
<keyword evidence="1" id="KW-0472">Membrane</keyword>
<feature type="transmembrane region" description="Helical" evidence="1">
    <location>
        <begin position="16"/>
        <end position="38"/>
    </location>
</feature>
<evidence type="ECO:0000313" key="3">
    <source>
        <dbReference type="Proteomes" id="UP000283958"/>
    </source>
</evidence>
<keyword evidence="1" id="KW-1133">Transmembrane helix</keyword>
<accession>A0A415DC26</accession>
<dbReference type="EMBL" id="QRMN01000072">
    <property type="protein sequence ID" value="RHJ70538.1"/>
    <property type="molecule type" value="Genomic_DNA"/>
</dbReference>
<feature type="transmembrane region" description="Helical" evidence="1">
    <location>
        <begin position="59"/>
        <end position="78"/>
    </location>
</feature>
<reference evidence="2 3" key="1">
    <citation type="submission" date="2018-08" db="EMBL/GenBank/DDBJ databases">
        <title>A genome reference for cultivated species of the human gut microbiota.</title>
        <authorList>
            <person name="Zou Y."/>
            <person name="Xue W."/>
            <person name="Luo G."/>
        </authorList>
    </citation>
    <scope>NUCLEOTIDE SEQUENCE [LARGE SCALE GENOMIC DNA]</scope>
    <source>
        <strain evidence="2 3">AM09-18</strain>
    </source>
</reference>
<feature type="transmembrane region" description="Helical" evidence="1">
    <location>
        <begin position="84"/>
        <end position="105"/>
    </location>
</feature>
<gene>
    <name evidence="2" type="ORF">DW105_19725</name>
</gene>
<name>A0A415DC26_PHOVU</name>
<keyword evidence="1" id="KW-0812">Transmembrane</keyword>
<comment type="caution">
    <text evidence="2">The sequence shown here is derived from an EMBL/GenBank/DDBJ whole genome shotgun (WGS) entry which is preliminary data.</text>
</comment>
<proteinExistence type="predicted"/>
<evidence type="ECO:0000313" key="2">
    <source>
        <dbReference type="EMBL" id="RHJ70538.1"/>
    </source>
</evidence>
<sequence>MWIVTLFLKETWPYGISLYGIAEKVVYMFFICLVLSLVENWRVIKWIRLFLVWFGKYSLELYVLHLLIFCFISSKMLFGNIAPIVKVVIMVTGALILCVPFQKLIKNIVGKIKFNNQ</sequence>
<evidence type="ECO:0000256" key="1">
    <source>
        <dbReference type="SAM" id="Phobius"/>
    </source>
</evidence>
<evidence type="ECO:0008006" key="4">
    <source>
        <dbReference type="Google" id="ProtNLM"/>
    </source>
</evidence>
<organism evidence="2 3">
    <name type="scientific">Phocaeicola vulgatus</name>
    <name type="common">Bacteroides vulgatus</name>
    <dbReference type="NCBI Taxonomy" id="821"/>
    <lineage>
        <taxon>Bacteria</taxon>
        <taxon>Pseudomonadati</taxon>
        <taxon>Bacteroidota</taxon>
        <taxon>Bacteroidia</taxon>
        <taxon>Bacteroidales</taxon>
        <taxon>Bacteroidaceae</taxon>
        <taxon>Phocaeicola</taxon>
    </lineage>
</organism>